<name>A0A085N7V4_9BILA</name>
<reference evidence="1" key="1">
    <citation type="journal article" date="2014" name="Nat. Genet.">
        <title>Genome and transcriptome of the porcine whipworm Trichuris suis.</title>
        <authorList>
            <person name="Jex A.R."/>
            <person name="Nejsum P."/>
            <person name="Schwarz E.M."/>
            <person name="Hu L."/>
            <person name="Young N.D."/>
            <person name="Hall R.S."/>
            <person name="Korhonen P.K."/>
            <person name="Liao S."/>
            <person name="Thamsborg S."/>
            <person name="Xia J."/>
            <person name="Xu P."/>
            <person name="Wang S."/>
            <person name="Scheerlinck J.P."/>
            <person name="Hofmann A."/>
            <person name="Sternberg P.W."/>
            <person name="Wang J."/>
            <person name="Gasser R.B."/>
        </authorList>
    </citation>
    <scope>NUCLEOTIDE SEQUENCE [LARGE SCALE GENOMIC DNA]</scope>
    <source>
        <strain evidence="1">DCEP-RM93F</strain>
    </source>
</reference>
<organism evidence="1">
    <name type="scientific">Trichuris suis</name>
    <name type="common">pig whipworm</name>
    <dbReference type="NCBI Taxonomy" id="68888"/>
    <lineage>
        <taxon>Eukaryota</taxon>
        <taxon>Metazoa</taxon>
        <taxon>Ecdysozoa</taxon>
        <taxon>Nematoda</taxon>
        <taxon>Enoplea</taxon>
        <taxon>Dorylaimia</taxon>
        <taxon>Trichinellida</taxon>
        <taxon>Trichuridae</taxon>
        <taxon>Trichuris</taxon>
    </lineage>
</organism>
<evidence type="ECO:0000313" key="1">
    <source>
        <dbReference type="EMBL" id="KFD65550.1"/>
    </source>
</evidence>
<protein>
    <submittedName>
        <fullName evidence="1">Uncharacterized protein</fullName>
    </submittedName>
</protein>
<sequence>MNTSAVFSVSHLHHYSLELVYYFPSRFHRFRPDVDLLRFQIVPKCIHVKGEDILRLCIVNRWFAKLLKGGFDMLDK</sequence>
<dbReference type="EMBL" id="KL367536">
    <property type="protein sequence ID" value="KFD65550.1"/>
    <property type="molecule type" value="Genomic_DNA"/>
</dbReference>
<accession>A0A085N7V4</accession>
<dbReference type="AlphaFoldDB" id="A0A085N7V4"/>
<proteinExistence type="predicted"/>
<dbReference type="Proteomes" id="UP000030758">
    <property type="component" value="Unassembled WGS sequence"/>
</dbReference>
<gene>
    <name evidence="1" type="ORF">M514_22259</name>
</gene>